<sequence>MMAPMLTTALLFSAASAYLLQASFHRTTHTIDMLGSGKFTDMTFVLADAFARSLTVYAIMWASWILMARALVAVGHSYGLRTIAHPLPSVVHVAFVGLLIITFIGGLLGMRAGRKL</sequence>
<keyword evidence="1" id="KW-1133">Transmembrane helix</keyword>
<dbReference type="RefSeq" id="WP_002528887.1">
    <property type="nucleotide sequence ID" value="NZ_GL383182.1"/>
</dbReference>
<evidence type="ECO:0000256" key="1">
    <source>
        <dbReference type="SAM" id="Phobius"/>
    </source>
</evidence>
<keyword evidence="1" id="KW-0812">Transmembrane</keyword>
<dbReference type="EMBL" id="ADZU01000023">
    <property type="protein sequence ID" value="EFS92437.1"/>
    <property type="molecule type" value="Genomic_DNA"/>
</dbReference>
<accession>A0ABN0C5J9</accession>
<keyword evidence="3" id="KW-1185">Reference proteome</keyword>
<gene>
    <name evidence="2" type="ORF">HMPREF9607_01380</name>
</gene>
<proteinExistence type="predicted"/>
<comment type="caution">
    <text evidence="2">The sequence shown here is derived from an EMBL/GenBank/DDBJ whole genome shotgun (WGS) entry which is preliminary data.</text>
</comment>
<reference evidence="2" key="1">
    <citation type="submission" date="2010-08" db="EMBL/GenBank/DDBJ databases">
        <authorList>
            <person name="Weinstock G."/>
            <person name="Sodergren E."/>
            <person name="Clifton S."/>
            <person name="Fulton L."/>
            <person name="Fulton B."/>
            <person name="Courtney L."/>
            <person name="Fronick C."/>
            <person name="Harrison M."/>
            <person name="Strong C."/>
            <person name="Farmer C."/>
            <person name="Delahaunty K."/>
            <person name="Markovic C."/>
            <person name="Hall O."/>
            <person name="Minx P."/>
            <person name="Tomlinson C."/>
            <person name="Mitreva M."/>
            <person name="Hou S."/>
            <person name="Chen J."/>
            <person name="Wollam A."/>
            <person name="Pepin K.H."/>
            <person name="Johnson M."/>
            <person name="Bhonagiri V."/>
            <person name="Zhang X."/>
            <person name="Suruliraj S."/>
            <person name="Warren W."/>
            <person name="Chinwalla A."/>
            <person name="Mardis E.R."/>
            <person name="Wilson R.K."/>
        </authorList>
    </citation>
    <scope>NUCLEOTIDE SEQUENCE [LARGE SCALE GENOMIC DNA]</scope>
    <source>
        <strain evidence="2">HL044PA1</strain>
    </source>
</reference>
<name>A0ABN0C5J9_9ACTN</name>
<protein>
    <submittedName>
        <fullName evidence="2">Uncharacterized protein</fullName>
    </submittedName>
</protein>
<dbReference type="GeneID" id="92879823"/>
<organism evidence="2 3">
    <name type="scientific">Cutibacterium modestum HL044PA1</name>
    <dbReference type="NCBI Taxonomy" id="765109"/>
    <lineage>
        <taxon>Bacteria</taxon>
        <taxon>Bacillati</taxon>
        <taxon>Actinomycetota</taxon>
        <taxon>Actinomycetes</taxon>
        <taxon>Propionibacteriales</taxon>
        <taxon>Propionibacteriaceae</taxon>
        <taxon>Cutibacterium</taxon>
        <taxon>Cutibacterium modestum</taxon>
    </lineage>
</organism>
<evidence type="ECO:0000313" key="3">
    <source>
        <dbReference type="Proteomes" id="UP000003179"/>
    </source>
</evidence>
<dbReference type="Proteomes" id="UP000003179">
    <property type="component" value="Unassembled WGS sequence"/>
</dbReference>
<evidence type="ECO:0000313" key="2">
    <source>
        <dbReference type="EMBL" id="EFS92437.1"/>
    </source>
</evidence>
<feature type="transmembrane region" description="Helical" evidence="1">
    <location>
        <begin position="90"/>
        <end position="110"/>
    </location>
</feature>
<keyword evidence="1" id="KW-0472">Membrane</keyword>
<feature type="transmembrane region" description="Helical" evidence="1">
    <location>
        <begin position="54"/>
        <end position="78"/>
    </location>
</feature>